<evidence type="ECO:0000259" key="11">
    <source>
        <dbReference type="Pfam" id="PF22782"/>
    </source>
</evidence>
<feature type="compositionally biased region" description="Basic and acidic residues" evidence="9">
    <location>
        <begin position="183"/>
        <end position="198"/>
    </location>
</feature>
<evidence type="ECO:0000256" key="7">
    <source>
        <dbReference type="ARBA" id="ARBA00023242"/>
    </source>
</evidence>
<dbReference type="Pfam" id="PF13019">
    <property type="entry name" value="Sde2_N_Ubi_yeast"/>
    <property type="match status" value="1"/>
</dbReference>
<evidence type="ECO:0000256" key="5">
    <source>
        <dbReference type="ARBA" id="ARBA00022664"/>
    </source>
</evidence>
<dbReference type="PANTHER" id="PTHR12786">
    <property type="entry name" value="SPLICING FACTOR SF3A-RELATED"/>
    <property type="match status" value="1"/>
</dbReference>
<feature type="region of interest" description="Disordered" evidence="9">
    <location>
        <begin position="213"/>
        <end position="301"/>
    </location>
</feature>
<dbReference type="PANTHER" id="PTHR12786:SF1">
    <property type="entry name" value="SPLICING REGULATOR SDE2"/>
    <property type="match status" value="1"/>
</dbReference>
<dbReference type="InterPro" id="IPR053822">
    <property type="entry name" value="SDE2-like_dom"/>
</dbReference>
<dbReference type="Proteomes" id="UP000308768">
    <property type="component" value="Unassembled WGS sequence"/>
</dbReference>
<evidence type="ECO:0000256" key="3">
    <source>
        <dbReference type="ARBA" id="ARBA00008726"/>
    </source>
</evidence>
<keyword evidence="8" id="KW-0131">Cell cycle</keyword>
<evidence type="ECO:0000313" key="13">
    <source>
        <dbReference type="Proteomes" id="UP000308768"/>
    </source>
</evidence>
<evidence type="ECO:0000259" key="10">
    <source>
        <dbReference type="Pfam" id="PF13019"/>
    </source>
</evidence>
<dbReference type="GO" id="GO:0008380">
    <property type="term" value="P:RNA splicing"/>
    <property type="evidence" value="ECO:0007669"/>
    <property type="project" value="UniProtKB-KW"/>
</dbReference>
<evidence type="ECO:0000256" key="6">
    <source>
        <dbReference type="ARBA" id="ARBA00023187"/>
    </source>
</evidence>
<protein>
    <submittedName>
        <fullName evidence="12">Uncharacterized protein</fullName>
    </submittedName>
</protein>
<keyword evidence="13" id="KW-1185">Reference proteome</keyword>
<keyword evidence="4" id="KW-0963">Cytoplasm</keyword>
<feature type="compositionally biased region" description="Acidic residues" evidence="9">
    <location>
        <begin position="227"/>
        <end position="237"/>
    </location>
</feature>
<keyword evidence="7" id="KW-0539">Nucleus</keyword>
<evidence type="ECO:0000256" key="9">
    <source>
        <dbReference type="SAM" id="MobiDB-lite"/>
    </source>
</evidence>
<dbReference type="GO" id="GO:0005737">
    <property type="term" value="C:cytoplasm"/>
    <property type="evidence" value="ECO:0007669"/>
    <property type="project" value="UniProtKB-SubCell"/>
</dbReference>
<comment type="caution">
    <text evidence="12">The sequence shown here is derived from an EMBL/GenBank/DDBJ whole genome shotgun (WGS) entry which is preliminary data.</text>
</comment>
<dbReference type="AlphaFoldDB" id="A0A4U0VIX7"/>
<proteinExistence type="inferred from homology"/>
<evidence type="ECO:0000256" key="4">
    <source>
        <dbReference type="ARBA" id="ARBA00022490"/>
    </source>
</evidence>
<dbReference type="GO" id="GO:0005634">
    <property type="term" value="C:nucleus"/>
    <property type="evidence" value="ECO:0007669"/>
    <property type="project" value="UniProtKB-SubCell"/>
</dbReference>
<dbReference type="GO" id="GO:0006397">
    <property type="term" value="P:mRNA processing"/>
    <property type="evidence" value="ECO:0007669"/>
    <property type="project" value="UniProtKB-KW"/>
</dbReference>
<evidence type="ECO:0000256" key="8">
    <source>
        <dbReference type="ARBA" id="ARBA00023306"/>
    </source>
</evidence>
<organism evidence="12 13">
    <name type="scientific">Cryomyces minteri</name>
    <dbReference type="NCBI Taxonomy" id="331657"/>
    <lineage>
        <taxon>Eukaryota</taxon>
        <taxon>Fungi</taxon>
        <taxon>Dikarya</taxon>
        <taxon>Ascomycota</taxon>
        <taxon>Pezizomycotina</taxon>
        <taxon>Dothideomycetes</taxon>
        <taxon>Dothideomycetes incertae sedis</taxon>
        <taxon>Cryomyces</taxon>
    </lineage>
</organism>
<accession>A0A4U0VIX7</accession>
<sequence length="314" mass="33235">MAPTTINVLLTSFPGLSLPPTLSLPLSADSTISEFTQALSTRLPPNSHRLILTTTSNKQLSPTSTAPLASLLSSPNDAFLPLRLSAPLCGGKGGFGSQLRAAGGRMSSRKKRGEADTGSNRSLDGRRLRTVTEAKALAEYLALKPEMEKKEKEDRRKRWEMVVQAAEEREEEVRSGRAGGGKGRLDGKWVEAKEEVESKTREAVVAAMRAAAAMNGDAMRTGSESSASDEGESDEAEASGSGSSEEEKPALAAKATDTAPVRTYFGWDEEDEDVSDDADEGEEGDDGFGKDGQTEPALDIAPLAAYVGKGKAKA</sequence>
<comment type="subcellular location">
    <subcellularLocation>
        <location evidence="2">Cytoplasm</location>
    </subcellularLocation>
    <subcellularLocation>
        <location evidence="1">Nucleus</location>
    </subcellularLocation>
</comment>
<dbReference type="InterPro" id="IPR051421">
    <property type="entry name" value="RNA_Proc_DNA_Dmg_Regulator"/>
</dbReference>
<comment type="similarity">
    <text evidence="3">Belongs to the SDE2 family.</text>
</comment>
<feature type="region of interest" description="Disordered" evidence="9">
    <location>
        <begin position="167"/>
        <end position="198"/>
    </location>
</feature>
<feature type="region of interest" description="Disordered" evidence="9">
    <location>
        <begin position="98"/>
        <end position="125"/>
    </location>
</feature>
<reference evidence="12 13" key="1">
    <citation type="submission" date="2017-03" db="EMBL/GenBank/DDBJ databases">
        <title>Genomes of endolithic fungi from Antarctica.</title>
        <authorList>
            <person name="Coleine C."/>
            <person name="Masonjones S."/>
            <person name="Stajich J.E."/>
        </authorList>
    </citation>
    <scope>NUCLEOTIDE SEQUENCE [LARGE SCALE GENOMIC DNA]</scope>
    <source>
        <strain evidence="12 13">CCFEE 5187</strain>
    </source>
</reference>
<dbReference type="OrthoDB" id="547031at2759"/>
<dbReference type="InterPro" id="IPR024974">
    <property type="entry name" value="Sde2_N"/>
</dbReference>
<dbReference type="Pfam" id="PF22782">
    <property type="entry name" value="SDE2"/>
    <property type="match status" value="1"/>
</dbReference>
<name>A0A4U0VIX7_9PEZI</name>
<evidence type="ECO:0000256" key="2">
    <source>
        <dbReference type="ARBA" id="ARBA00004496"/>
    </source>
</evidence>
<evidence type="ECO:0000313" key="12">
    <source>
        <dbReference type="EMBL" id="TKA49267.1"/>
    </source>
</evidence>
<feature type="compositionally biased region" description="Acidic residues" evidence="9">
    <location>
        <begin position="267"/>
        <end position="286"/>
    </location>
</feature>
<evidence type="ECO:0000256" key="1">
    <source>
        <dbReference type="ARBA" id="ARBA00004123"/>
    </source>
</evidence>
<feature type="domain" description="SDE2-like" evidence="11">
    <location>
        <begin position="90"/>
        <end position="204"/>
    </location>
</feature>
<feature type="domain" description="Sde2 ubiquitin" evidence="10">
    <location>
        <begin position="6"/>
        <end position="89"/>
    </location>
</feature>
<dbReference type="EMBL" id="NAJN01002791">
    <property type="protein sequence ID" value="TKA49267.1"/>
    <property type="molecule type" value="Genomic_DNA"/>
</dbReference>
<dbReference type="STRING" id="331657.A0A4U0VIX7"/>
<keyword evidence="6" id="KW-0508">mRNA splicing</keyword>
<keyword evidence="5" id="KW-0507">mRNA processing</keyword>
<gene>
    <name evidence="12" type="ORF">B0A49_11565</name>
</gene>